<evidence type="ECO:0000256" key="1">
    <source>
        <dbReference type="SAM" id="MobiDB-lite"/>
    </source>
</evidence>
<sequence length="214" mass="22048">MYTLPTLLLATIPTLTLAAKVHTVFVGKDGKTFTPQVVSAEVGDQVVYTFSPSHDVVQSDFSSPCAASADGIYSGPFSGTEDGKKKFLVKIENTDPVYYYCSTEKHCQDGMVGGINVPKDGNATIDAYANAAKTVPESNRPDALRKGELLDDQGLATATPSATPDPTTTPTESSSEPTGTATEPESTGAAAVLGGPGSVNAGLAVVLGVAGWFL</sequence>
<dbReference type="InterPro" id="IPR008972">
    <property type="entry name" value="Cupredoxin"/>
</dbReference>
<evidence type="ECO:0008006" key="5">
    <source>
        <dbReference type="Google" id="ProtNLM"/>
    </source>
</evidence>
<dbReference type="Gene3D" id="2.60.40.420">
    <property type="entry name" value="Cupredoxins - blue copper proteins"/>
    <property type="match status" value="1"/>
</dbReference>
<dbReference type="InterPro" id="IPR052953">
    <property type="entry name" value="Ser-rich/MCO-related"/>
</dbReference>
<dbReference type="AlphaFoldDB" id="A0A7C8IFC0"/>
<dbReference type="OrthoDB" id="2331100at2759"/>
<keyword evidence="4" id="KW-1185">Reference proteome</keyword>
<dbReference type="SUPFAM" id="SSF49503">
    <property type="entry name" value="Cupredoxins"/>
    <property type="match status" value="1"/>
</dbReference>
<dbReference type="PANTHER" id="PTHR34883">
    <property type="entry name" value="SERINE-RICH PROTEIN, PUTATIVE-RELATED-RELATED"/>
    <property type="match status" value="1"/>
</dbReference>
<dbReference type="EMBL" id="JAADJZ010000009">
    <property type="protein sequence ID" value="KAF2872730.1"/>
    <property type="molecule type" value="Genomic_DNA"/>
</dbReference>
<evidence type="ECO:0000313" key="4">
    <source>
        <dbReference type="Proteomes" id="UP000481861"/>
    </source>
</evidence>
<accession>A0A7C8IFC0</accession>
<reference evidence="3 4" key="1">
    <citation type="submission" date="2020-01" db="EMBL/GenBank/DDBJ databases">
        <authorList>
            <consortium name="DOE Joint Genome Institute"/>
            <person name="Haridas S."/>
            <person name="Albert R."/>
            <person name="Binder M."/>
            <person name="Bloem J."/>
            <person name="Labutti K."/>
            <person name="Salamov A."/>
            <person name="Andreopoulos B."/>
            <person name="Baker S.E."/>
            <person name="Barry K."/>
            <person name="Bills G."/>
            <person name="Bluhm B.H."/>
            <person name="Cannon C."/>
            <person name="Castanera R."/>
            <person name="Culley D.E."/>
            <person name="Daum C."/>
            <person name="Ezra D."/>
            <person name="Gonzalez J.B."/>
            <person name="Henrissat B."/>
            <person name="Kuo A."/>
            <person name="Liang C."/>
            <person name="Lipzen A."/>
            <person name="Lutzoni F."/>
            <person name="Magnuson J."/>
            <person name="Mondo S."/>
            <person name="Nolan M."/>
            <person name="Ohm R."/>
            <person name="Pangilinan J."/>
            <person name="Park H.-J.H."/>
            <person name="Ramirez L."/>
            <person name="Alfaro M."/>
            <person name="Sun H."/>
            <person name="Tritt A."/>
            <person name="Yoshinaga Y."/>
            <person name="Zwiers L.-H.L."/>
            <person name="Turgeon B.G."/>
            <person name="Goodwin S.B."/>
            <person name="Spatafora J.W."/>
            <person name="Crous P.W."/>
            <person name="Grigoriev I.V."/>
        </authorList>
    </citation>
    <scope>NUCLEOTIDE SEQUENCE [LARGE SCALE GENOMIC DNA]</scope>
    <source>
        <strain evidence="3 4">CBS 611.86</strain>
    </source>
</reference>
<dbReference type="CDD" id="cd00920">
    <property type="entry name" value="Cupredoxin"/>
    <property type="match status" value="1"/>
</dbReference>
<organism evidence="3 4">
    <name type="scientific">Massariosphaeria phaeospora</name>
    <dbReference type="NCBI Taxonomy" id="100035"/>
    <lineage>
        <taxon>Eukaryota</taxon>
        <taxon>Fungi</taxon>
        <taxon>Dikarya</taxon>
        <taxon>Ascomycota</taxon>
        <taxon>Pezizomycotina</taxon>
        <taxon>Dothideomycetes</taxon>
        <taxon>Pleosporomycetidae</taxon>
        <taxon>Pleosporales</taxon>
        <taxon>Pleosporales incertae sedis</taxon>
        <taxon>Massariosphaeria</taxon>
    </lineage>
</organism>
<evidence type="ECO:0000313" key="3">
    <source>
        <dbReference type="EMBL" id="KAF2872730.1"/>
    </source>
</evidence>
<dbReference type="Proteomes" id="UP000481861">
    <property type="component" value="Unassembled WGS sequence"/>
</dbReference>
<feature type="chain" id="PRO_5028828938" description="Cupredoxin" evidence="2">
    <location>
        <begin position="19"/>
        <end position="214"/>
    </location>
</feature>
<proteinExistence type="predicted"/>
<dbReference type="PANTHER" id="PTHR34883:SF15">
    <property type="entry name" value="EXTRACELLULAR SERINE-RICH PROTEIN"/>
    <property type="match status" value="1"/>
</dbReference>
<name>A0A7C8IFC0_9PLEO</name>
<feature type="region of interest" description="Disordered" evidence="1">
    <location>
        <begin position="155"/>
        <end position="190"/>
    </location>
</feature>
<keyword evidence="2" id="KW-0732">Signal</keyword>
<gene>
    <name evidence="3" type="ORF">BDV95DRAFT_606315</name>
</gene>
<evidence type="ECO:0000256" key="2">
    <source>
        <dbReference type="SAM" id="SignalP"/>
    </source>
</evidence>
<feature type="compositionally biased region" description="Low complexity" evidence="1">
    <location>
        <begin position="156"/>
        <end position="190"/>
    </location>
</feature>
<comment type="caution">
    <text evidence="3">The sequence shown here is derived from an EMBL/GenBank/DDBJ whole genome shotgun (WGS) entry which is preliminary data.</text>
</comment>
<protein>
    <recommendedName>
        <fullName evidence="5">Cupredoxin</fullName>
    </recommendedName>
</protein>
<feature type="signal peptide" evidence="2">
    <location>
        <begin position="1"/>
        <end position="18"/>
    </location>
</feature>